<feature type="transmembrane region" description="Helical" evidence="7">
    <location>
        <begin position="38"/>
        <end position="55"/>
    </location>
</feature>
<feature type="transmembrane region" description="Helical" evidence="7">
    <location>
        <begin position="123"/>
        <end position="141"/>
    </location>
</feature>
<feature type="transmembrane region" description="Helical" evidence="7">
    <location>
        <begin position="12"/>
        <end position="32"/>
    </location>
</feature>
<evidence type="ECO:0000256" key="3">
    <source>
        <dbReference type="ARBA" id="ARBA00022475"/>
    </source>
</evidence>
<dbReference type="RefSeq" id="WP_212774481.1">
    <property type="nucleotide sequence ID" value="NZ_AP024601.1"/>
</dbReference>
<keyword evidence="10" id="KW-1185">Reference proteome</keyword>
<feature type="transmembrane region" description="Helical" evidence="7">
    <location>
        <begin position="245"/>
        <end position="265"/>
    </location>
</feature>
<feature type="transmembrane region" description="Helical" evidence="7">
    <location>
        <begin position="99"/>
        <end position="116"/>
    </location>
</feature>
<evidence type="ECO:0000256" key="7">
    <source>
        <dbReference type="SAM" id="Phobius"/>
    </source>
</evidence>
<keyword evidence="6 7" id="KW-0472">Membrane</keyword>
<comment type="similarity">
    <text evidence="2">Belongs to the EamA transporter family.</text>
</comment>
<protein>
    <submittedName>
        <fullName evidence="9">Membrane protein</fullName>
    </submittedName>
</protein>
<dbReference type="SUPFAM" id="SSF103481">
    <property type="entry name" value="Multidrug resistance efflux transporter EmrE"/>
    <property type="match status" value="2"/>
</dbReference>
<name>A0A8D5UEW6_9BACL</name>
<dbReference type="GO" id="GO:0005886">
    <property type="term" value="C:plasma membrane"/>
    <property type="evidence" value="ECO:0007669"/>
    <property type="project" value="UniProtKB-SubCell"/>
</dbReference>
<feature type="transmembrane region" description="Helical" evidence="7">
    <location>
        <begin position="271"/>
        <end position="294"/>
    </location>
</feature>
<feature type="transmembrane region" description="Helical" evidence="7">
    <location>
        <begin position="147"/>
        <end position="166"/>
    </location>
</feature>
<dbReference type="KEGG" id="pabs:JIR001_09990"/>
<feature type="domain" description="EamA" evidence="8">
    <location>
        <begin position="148"/>
        <end position="286"/>
    </location>
</feature>
<feature type="transmembrane region" description="Helical" evidence="7">
    <location>
        <begin position="178"/>
        <end position="198"/>
    </location>
</feature>
<evidence type="ECO:0000256" key="2">
    <source>
        <dbReference type="ARBA" id="ARBA00007362"/>
    </source>
</evidence>
<accession>A0A8D5UEW6</accession>
<dbReference type="PANTHER" id="PTHR42920">
    <property type="entry name" value="OS03G0707200 PROTEIN-RELATED"/>
    <property type="match status" value="1"/>
</dbReference>
<sequence length="307" mass="33460">MSKHWIAEGTLLGIAFIWGITFVLVQNAIAFLPPFSFLAVRFGLAFLLLLPLAFTSRNRSQESALRAGYLGLLLGGWLYLGFALQTWSLLYTTSGKSGFLTGLSVTLVPVMSFFILRIKPKPTAVAGVFCSVLGLYLLAFVDFSAINIGDVLAFLCAIAFALQIVYTGKYAPDGDASMIVTAQIGTVALFSLISSAIWENPAAIFRADVYLNPDVATALIVTALFCTALAFWAQTHFQKYTTPNRVALIFAMEPVFAALGDYWFKGVTLNATAQAGCLLIFLGMILAEIDVAWWKKIRWSSQKSKVS</sequence>
<evidence type="ECO:0000259" key="8">
    <source>
        <dbReference type="Pfam" id="PF00892"/>
    </source>
</evidence>
<gene>
    <name evidence="9" type="ORF">JIR001_09990</name>
</gene>
<evidence type="ECO:0000313" key="9">
    <source>
        <dbReference type="EMBL" id="BCU81216.1"/>
    </source>
</evidence>
<dbReference type="InterPro" id="IPR051258">
    <property type="entry name" value="Diverse_Substrate_Transporter"/>
</dbReference>
<organism evidence="9 10">
    <name type="scientific">Polycladomyces abyssicola</name>
    <dbReference type="NCBI Taxonomy" id="1125966"/>
    <lineage>
        <taxon>Bacteria</taxon>
        <taxon>Bacillati</taxon>
        <taxon>Bacillota</taxon>
        <taxon>Bacilli</taxon>
        <taxon>Bacillales</taxon>
        <taxon>Thermoactinomycetaceae</taxon>
        <taxon>Polycladomyces</taxon>
    </lineage>
</organism>
<reference evidence="9" key="2">
    <citation type="journal article" date="2021" name="Microbiol. Resour. Announc.">
        <title>Complete Genome Sequence of Polycladomyces abyssicola JIR-001T, Isolated from Hemipelagic Sediment in Deep Seawater.</title>
        <authorList>
            <person name="Tsubouchi T."/>
            <person name="Kaneko Y."/>
        </authorList>
    </citation>
    <scope>NUCLEOTIDE SEQUENCE</scope>
    <source>
        <strain evidence="9">JIR-001</strain>
    </source>
</reference>
<dbReference type="AlphaFoldDB" id="A0A8D5UEW6"/>
<reference evidence="9" key="1">
    <citation type="journal article" date="2013" name="Int. J. Syst. Evol. Microbiol.">
        <title>Polycladomyces abyssicola gen. nov., sp. nov., a thermophilic filamentous bacterium isolated from hemipelagic sediment.</title>
        <authorList>
            <person name="Tsubouchi T."/>
            <person name="Shimane Y."/>
            <person name="Mori K."/>
            <person name="Usui K."/>
            <person name="Hiraki T."/>
            <person name="Tame A."/>
            <person name="Uematsu K."/>
            <person name="Maruyama T."/>
            <person name="Hatada Y."/>
        </authorList>
    </citation>
    <scope>NUCLEOTIDE SEQUENCE</scope>
    <source>
        <strain evidence="9">JIR-001</strain>
    </source>
</reference>
<evidence type="ECO:0000313" key="10">
    <source>
        <dbReference type="Proteomes" id="UP000677436"/>
    </source>
</evidence>
<dbReference type="InterPro" id="IPR000620">
    <property type="entry name" value="EamA_dom"/>
</dbReference>
<evidence type="ECO:0000256" key="4">
    <source>
        <dbReference type="ARBA" id="ARBA00022692"/>
    </source>
</evidence>
<dbReference type="Pfam" id="PF00892">
    <property type="entry name" value="EamA"/>
    <property type="match status" value="2"/>
</dbReference>
<keyword evidence="4 7" id="KW-0812">Transmembrane</keyword>
<feature type="transmembrane region" description="Helical" evidence="7">
    <location>
        <begin position="67"/>
        <end position="87"/>
    </location>
</feature>
<feature type="transmembrane region" description="Helical" evidence="7">
    <location>
        <begin position="210"/>
        <end position="233"/>
    </location>
</feature>
<evidence type="ECO:0000256" key="6">
    <source>
        <dbReference type="ARBA" id="ARBA00023136"/>
    </source>
</evidence>
<comment type="subcellular location">
    <subcellularLocation>
        <location evidence="1">Cell membrane</location>
        <topology evidence="1">Multi-pass membrane protein</topology>
    </subcellularLocation>
</comment>
<dbReference type="InterPro" id="IPR037185">
    <property type="entry name" value="EmrE-like"/>
</dbReference>
<evidence type="ECO:0000256" key="5">
    <source>
        <dbReference type="ARBA" id="ARBA00022989"/>
    </source>
</evidence>
<dbReference type="PANTHER" id="PTHR42920:SF5">
    <property type="entry name" value="EAMA DOMAIN-CONTAINING PROTEIN"/>
    <property type="match status" value="1"/>
</dbReference>
<keyword evidence="5 7" id="KW-1133">Transmembrane helix</keyword>
<keyword evidence="3" id="KW-1003">Cell membrane</keyword>
<dbReference type="EMBL" id="AP024601">
    <property type="protein sequence ID" value="BCU81216.1"/>
    <property type="molecule type" value="Genomic_DNA"/>
</dbReference>
<proteinExistence type="inferred from homology"/>
<dbReference type="Proteomes" id="UP000677436">
    <property type="component" value="Chromosome"/>
</dbReference>
<evidence type="ECO:0000256" key="1">
    <source>
        <dbReference type="ARBA" id="ARBA00004651"/>
    </source>
</evidence>
<feature type="domain" description="EamA" evidence="8">
    <location>
        <begin position="10"/>
        <end position="139"/>
    </location>
</feature>